<feature type="signal peptide" evidence="3">
    <location>
        <begin position="1"/>
        <end position="20"/>
    </location>
</feature>
<feature type="binding site" evidence="2">
    <location>
        <position position="390"/>
    </location>
    <ligand>
        <name>Zn(2+)</name>
        <dbReference type="ChEBI" id="CHEBI:29105"/>
        <note>catalytic</note>
    </ligand>
</feature>
<dbReference type="PANTHER" id="PTHR45726:SF3">
    <property type="entry name" value="LEUKOTRIENE A-4 HYDROLASE"/>
    <property type="match status" value="1"/>
</dbReference>
<dbReference type="InterPro" id="IPR014782">
    <property type="entry name" value="Peptidase_M1_dom"/>
</dbReference>
<keyword evidence="2" id="KW-0862">Zinc</keyword>
<keyword evidence="2" id="KW-0479">Metal-binding</keyword>
<dbReference type="Pfam" id="PF01433">
    <property type="entry name" value="Peptidase_M1"/>
    <property type="match status" value="1"/>
</dbReference>
<dbReference type="SUPFAM" id="SSF55486">
    <property type="entry name" value="Metalloproteases ('zincins'), catalytic domain"/>
    <property type="match status" value="1"/>
</dbReference>
<reference evidence="5 6" key="1">
    <citation type="submission" date="2020-07" db="EMBL/GenBank/DDBJ databases">
        <title>Genomic Encyclopedia of Type Strains, Phase IV (KMG-V): Genome sequencing to study the core and pangenomes of soil and plant-associated prokaryotes.</title>
        <authorList>
            <person name="Whitman W."/>
        </authorList>
    </citation>
    <scope>NUCLEOTIDE SEQUENCE [LARGE SCALE GENOMIC DNA]</scope>
    <source>
        <strain evidence="5 6">X4EP2</strain>
    </source>
</reference>
<organism evidence="5 6">
    <name type="scientific">Granulicella arctica</name>
    <dbReference type="NCBI Taxonomy" id="940613"/>
    <lineage>
        <taxon>Bacteria</taxon>
        <taxon>Pseudomonadati</taxon>
        <taxon>Acidobacteriota</taxon>
        <taxon>Terriglobia</taxon>
        <taxon>Terriglobales</taxon>
        <taxon>Acidobacteriaceae</taxon>
        <taxon>Granulicella</taxon>
    </lineage>
</organism>
<dbReference type="Proteomes" id="UP000589520">
    <property type="component" value="Unassembled WGS sequence"/>
</dbReference>
<dbReference type="PANTHER" id="PTHR45726">
    <property type="entry name" value="LEUKOTRIENE A-4 HYDROLASE"/>
    <property type="match status" value="1"/>
</dbReference>
<feature type="active site" description="Proton donor" evidence="1">
    <location>
        <position position="456"/>
    </location>
</feature>
<dbReference type="AlphaFoldDB" id="A0A7Y9TIR0"/>
<keyword evidence="6" id="KW-1185">Reference proteome</keyword>
<evidence type="ECO:0000256" key="2">
    <source>
        <dbReference type="PIRSR" id="PIRSR634015-3"/>
    </source>
</evidence>
<dbReference type="GO" id="GO:0008237">
    <property type="term" value="F:metallopeptidase activity"/>
    <property type="evidence" value="ECO:0007669"/>
    <property type="project" value="InterPro"/>
</dbReference>
<dbReference type="EMBL" id="JACCCW010000002">
    <property type="protein sequence ID" value="NYF81295.1"/>
    <property type="molecule type" value="Genomic_DNA"/>
</dbReference>
<dbReference type="InterPro" id="IPR034015">
    <property type="entry name" value="M1_LTA4H"/>
</dbReference>
<proteinExistence type="predicted"/>
<evidence type="ECO:0000313" key="6">
    <source>
        <dbReference type="Proteomes" id="UP000589520"/>
    </source>
</evidence>
<dbReference type="RefSeq" id="WP_179493126.1">
    <property type="nucleotide sequence ID" value="NZ_JACCCW010000002.1"/>
</dbReference>
<evidence type="ECO:0000256" key="1">
    <source>
        <dbReference type="PIRSR" id="PIRSR634015-1"/>
    </source>
</evidence>
<evidence type="ECO:0000256" key="3">
    <source>
        <dbReference type="SAM" id="SignalP"/>
    </source>
</evidence>
<gene>
    <name evidence="5" type="ORF">HDF17_003615</name>
</gene>
<keyword evidence="3" id="KW-0732">Signal</keyword>
<evidence type="ECO:0000259" key="4">
    <source>
        <dbReference type="Pfam" id="PF01433"/>
    </source>
</evidence>
<sequence length="681" mass="76406">MSRILLITAVLLFAPFSANAQTTSIQTPSIAINSPTPLSTRVVAYTLDAKVDTDKKSLDATEILTYKNLTGQPLSTFPFHLYLNGFQPQSSFTSETHFTGGIRDNEKSDDYPAEKIGSITISKITADGFGDLTSTQHFLAPDDNNTNDRTVVQIALPHPLAPNDSVTFRLSFHDQFPLSIARNGYKRDFLMGGQWFPKVGVFWHGAWNCHQYHSTTEFFSDFGTYLVHLTVPRRYVVGASGVPTGEIINNDGTKTLGFYGEDIGDFAFAASPHFQVTDGVFLSSMGPVQIHALALTSHPAAGQRYLKIMQQTLAQFDKRYGPYPYKILTVIDPEPGSEIGGMEYPTLFTGDTSWYEPTFETEITAEHEFGHQYWYGMVATNEFEDAWLDEGINSYTEAKVMAAILGKNTSVFSRNYANAGDASLHRFEYIIAADFDPVTRHAWQFRNSNSYGGVTYGKTSTLLTTLEGIIGRDTMDEAMRRYFMKYRFTHPTTEDFLRTIEQVAVERGKATVLAPSSPMASPVPFSGDFASTPPVNSSLRTFFNQAVYGTQVLDYTVDSIASDPVQWWLPTKEDKNTEYLTTVYLRRKSDFILPVTVQIVFSDGTRLRDTWDGIDRWKKLTYTRKAKIVSAEIDPDHLVPLDTDYFNNSITKNYDSIPRKKLANIWLSAQQLLAQLAAWLV</sequence>
<comment type="cofactor">
    <cofactor evidence="2">
        <name>Zn(2+)</name>
        <dbReference type="ChEBI" id="CHEBI:29105"/>
    </cofactor>
    <text evidence="2">Binds 1 zinc ion per subunit.</text>
</comment>
<feature type="binding site" evidence="2">
    <location>
        <position position="371"/>
    </location>
    <ligand>
        <name>Zn(2+)</name>
        <dbReference type="ChEBI" id="CHEBI:29105"/>
        <note>catalytic</note>
    </ligand>
</feature>
<dbReference type="CDD" id="cd09604">
    <property type="entry name" value="M1_APN_like"/>
    <property type="match status" value="1"/>
</dbReference>
<name>A0A7Y9TIR0_9BACT</name>
<feature type="active site" description="Proton acceptor" evidence="1">
    <location>
        <position position="368"/>
    </location>
</feature>
<feature type="binding site" evidence="2">
    <location>
        <position position="367"/>
    </location>
    <ligand>
        <name>Zn(2+)</name>
        <dbReference type="ChEBI" id="CHEBI:29105"/>
        <note>catalytic</note>
    </ligand>
</feature>
<feature type="domain" description="Peptidase M1 membrane alanine aminopeptidase" evidence="4">
    <location>
        <begin position="307"/>
        <end position="503"/>
    </location>
</feature>
<dbReference type="InterPro" id="IPR027268">
    <property type="entry name" value="Peptidase_M4/M1_CTD_sf"/>
</dbReference>
<dbReference type="Gene3D" id="1.10.390.10">
    <property type="entry name" value="Neutral Protease Domain 2"/>
    <property type="match status" value="1"/>
</dbReference>
<protein>
    <recommendedName>
        <fullName evidence="4">Peptidase M1 membrane alanine aminopeptidase domain-containing protein</fullName>
    </recommendedName>
</protein>
<accession>A0A7Y9TIR0</accession>
<feature type="chain" id="PRO_5031191850" description="Peptidase M1 membrane alanine aminopeptidase domain-containing protein" evidence="3">
    <location>
        <begin position="21"/>
        <end position="681"/>
    </location>
</feature>
<evidence type="ECO:0000313" key="5">
    <source>
        <dbReference type="EMBL" id="NYF81295.1"/>
    </source>
</evidence>
<comment type="caution">
    <text evidence="5">The sequence shown here is derived from an EMBL/GenBank/DDBJ whole genome shotgun (WGS) entry which is preliminary data.</text>
</comment>
<dbReference type="GO" id="GO:0008270">
    <property type="term" value="F:zinc ion binding"/>
    <property type="evidence" value="ECO:0007669"/>
    <property type="project" value="InterPro"/>
</dbReference>